<accession>A0ABT1JD65</accession>
<reference evidence="4 5" key="1">
    <citation type="submission" date="2022-06" db="EMBL/GenBank/DDBJ databases">
        <title>Genomic Encyclopedia of Type Strains, Phase I: the one thousand microbial genomes (KMG-I) project.</title>
        <authorList>
            <person name="Kyrpides N."/>
        </authorList>
    </citation>
    <scope>NUCLEOTIDE SEQUENCE [LARGE SCALE GENOMIC DNA]</scope>
    <source>
        <strain evidence="4 5">DSM 43889</strain>
    </source>
</reference>
<gene>
    <name evidence="4" type="ORF">G443_000376</name>
</gene>
<evidence type="ECO:0000313" key="5">
    <source>
        <dbReference type="Proteomes" id="UP000791080"/>
    </source>
</evidence>
<dbReference type="PANTHER" id="PTHR30055">
    <property type="entry name" value="HTH-TYPE TRANSCRIPTIONAL REGULATOR RUTR"/>
    <property type="match status" value="1"/>
</dbReference>
<dbReference type="InterPro" id="IPR001647">
    <property type="entry name" value="HTH_TetR"/>
</dbReference>
<proteinExistence type="predicted"/>
<dbReference type="RefSeq" id="WP_051314408.1">
    <property type="nucleotide sequence ID" value="NZ_AUBJ02000001.1"/>
</dbReference>
<dbReference type="PRINTS" id="PR00455">
    <property type="entry name" value="HTHTETR"/>
</dbReference>
<evidence type="ECO:0000256" key="1">
    <source>
        <dbReference type="ARBA" id="ARBA00023125"/>
    </source>
</evidence>
<comment type="caution">
    <text evidence="4">The sequence shown here is derived from an EMBL/GenBank/DDBJ whole genome shotgun (WGS) entry which is preliminary data.</text>
</comment>
<feature type="domain" description="HTH tetR-type" evidence="3">
    <location>
        <begin position="11"/>
        <end position="71"/>
    </location>
</feature>
<dbReference type="PANTHER" id="PTHR30055:SF226">
    <property type="entry name" value="HTH-TYPE TRANSCRIPTIONAL REGULATOR PKSA"/>
    <property type="match status" value="1"/>
</dbReference>
<evidence type="ECO:0000313" key="4">
    <source>
        <dbReference type="EMBL" id="MCP2330106.1"/>
    </source>
</evidence>
<keyword evidence="1 2" id="KW-0238">DNA-binding</keyword>
<dbReference type="Gene3D" id="1.10.357.10">
    <property type="entry name" value="Tetracycline Repressor, domain 2"/>
    <property type="match status" value="1"/>
</dbReference>
<organism evidence="4 5">
    <name type="scientific">Actinoalloteichus caeruleus DSM 43889</name>
    <dbReference type="NCBI Taxonomy" id="1120930"/>
    <lineage>
        <taxon>Bacteria</taxon>
        <taxon>Bacillati</taxon>
        <taxon>Actinomycetota</taxon>
        <taxon>Actinomycetes</taxon>
        <taxon>Pseudonocardiales</taxon>
        <taxon>Pseudonocardiaceae</taxon>
        <taxon>Actinoalloteichus</taxon>
        <taxon>Actinoalloteichus cyanogriseus</taxon>
    </lineage>
</organism>
<dbReference type="Proteomes" id="UP000791080">
    <property type="component" value="Unassembled WGS sequence"/>
</dbReference>
<dbReference type="InterPro" id="IPR050109">
    <property type="entry name" value="HTH-type_TetR-like_transc_reg"/>
</dbReference>
<dbReference type="InterPro" id="IPR009057">
    <property type="entry name" value="Homeodomain-like_sf"/>
</dbReference>
<feature type="DNA-binding region" description="H-T-H motif" evidence="2">
    <location>
        <begin position="34"/>
        <end position="53"/>
    </location>
</feature>
<dbReference type="SUPFAM" id="SSF46689">
    <property type="entry name" value="Homeodomain-like"/>
    <property type="match status" value="1"/>
</dbReference>
<name>A0ABT1JD65_ACTCY</name>
<dbReference type="PROSITE" id="PS50977">
    <property type="entry name" value="HTH_TETR_2"/>
    <property type="match status" value="1"/>
</dbReference>
<keyword evidence="5" id="KW-1185">Reference proteome</keyword>
<dbReference type="EMBL" id="AUBJ02000001">
    <property type="protein sequence ID" value="MCP2330106.1"/>
    <property type="molecule type" value="Genomic_DNA"/>
</dbReference>
<sequence length="382" mass="39842">MGRLTRAETRQRNRARVLDAARTEFTDRGFRDAKIDSIAARARLTRGAIYSNFPGKRALYFAVLAHEAERAGRAVIPPGEAPATHPGHGPGTATSAGQALSAFARAWVGGLPLATDQRYDGARLSMDLLPEILADEHARIPFAQLTKLDALLLGLALENLHPPGSPARDLVGLAETALTLLHGAGQLASTAPGYVEPFAIVRACERLPDLGLDRGITVTSDPPPATTTDRPWAYPVGMDAVRGEPARVEDGVVLVLGLHRLATVEAAVRTAPAGTPVTVGVVTGEPAELGPLARLTVTRLGTLLRSSFPRAAWPRLRVICAGATALAAELGDDGVSDTTERAALVRDGRVLASAEGFGAGQAVAAAWTSAVNDAPGPSRHPG</sequence>
<evidence type="ECO:0000259" key="3">
    <source>
        <dbReference type="PROSITE" id="PS50977"/>
    </source>
</evidence>
<dbReference type="Pfam" id="PF00440">
    <property type="entry name" value="TetR_N"/>
    <property type="match status" value="1"/>
</dbReference>
<evidence type="ECO:0000256" key="2">
    <source>
        <dbReference type="PROSITE-ProRule" id="PRU00335"/>
    </source>
</evidence>
<protein>
    <submittedName>
        <fullName evidence="4">Transcriptional regulator, TetR family</fullName>
    </submittedName>
</protein>